<sequence>MASAIRRKSIAASSPLASVSEEAAASEPPKDKDVVSLKEIIRKGTKRVIGSSPRLTEAKEEHRSEPMLIASPSETALGSFDFEITEQEKENAELTPPRKVRSRDSGYHSTPEV</sequence>
<feature type="region of interest" description="Disordered" evidence="1">
    <location>
        <begin position="1"/>
        <end position="32"/>
    </location>
</feature>
<evidence type="ECO:0000313" key="2">
    <source>
        <dbReference type="EMBL" id="KAF2687915.1"/>
    </source>
</evidence>
<dbReference type="Proteomes" id="UP000799291">
    <property type="component" value="Unassembled WGS sequence"/>
</dbReference>
<dbReference type="EMBL" id="MU005574">
    <property type="protein sequence ID" value="KAF2687915.1"/>
    <property type="molecule type" value="Genomic_DNA"/>
</dbReference>
<organism evidence="2 3">
    <name type="scientific">Lentithecium fluviatile CBS 122367</name>
    <dbReference type="NCBI Taxonomy" id="1168545"/>
    <lineage>
        <taxon>Eukaryota</taxon>
        <taxon>Fungi</taxon>
        <taxon>Dikarya</taxon>
        <taxon>Ascomycota</taxon>
        <taxon>Pezizomycotina</taxon>
        <taxon>Dothideomycetes</taxon>
        <taxon>Pleosporomycetidae</taxon>
        <taxon>Pleosporales</taxon>
        <taxon>Massarineae</taxon>
        <taxon>Lentitheciaceae</taxon>
        <taxon>Lentithecium</taxon>
    </lineage>
</organism>
<feature type="compositionally biased region" description="Low complexity" evidence="1">
    <location>
        <begin position="10"/>
        <end position="27"/>
    </location>
</feature>
<evidence type="ECO:0000313" key="3">
    <source>
        <dbReference type="Proteomes" id="UP000799291"/>
    </source>
</evidence>
<accession>A0A6G1JCM6</accession>
<keyword evidence="3" id="KW-1185">Reference proteome</keyword>
<proteinExistence type="predicted"/>
<feature type="compositionally biased region" description="Basic and acidic residues" evidence="1">
    <location>
        <begin position="56"/>
        <end position="65"/>
    </location>
</feature>
<dbReference type="OrthoDB" id="5396104at2759"/>
<name>A0A6G1JCM6_9PLEO</name>
<gene>
    <name evidence="2" type="ORF">K458DRAFT_385481</name>
</gene>
<dbReference type="AlphaFoldDB" id="A0A6G1JCM6"/>
<reference evidence="2" key="1">
    <citation type="journal article" date="2020" name="Stud. Mycol.">
        <title>101 Dothideomycetes genomes: a test case for predicting lifestyles and emergence of pathogens.</title>
        <authorList>
            <person name="Haridas S."/>
            <person name="Albert R."/>
            <person name="Binder M."/>
            <person name="Bloem J."/>
            <person name="Labutti K."/>
            <person name="Salamov A."/>
            <person name="Andreopoulos B."/>
            <person name="Baker S."/>
            <person name="Barry K."/>
            <person name="Bills G."/>
            <person name="Bluhm B."/>
            <person name="Cannon C."/>
            <person name="Castanera R."/>
            <person name="Culley D."/>
            <person name="Daum C."/>
            <person name="Ezra D."/>
            <person name="Gonzalez J."/>
            <person name="Henrissat B."/>
            <person name="Kuo A."/>
            <person name="Liang C."/>
            <person name="Lipzen A."/>
            <person name="Lutzoni F."/>
            <person name="Magnuson J."/>
            <person name="Mondo S."/>
            <person name="Nolan M."/>
            <person name="Ohm R."/>
            <person name="Pangilinan J."/>
            <person name="Park H.-J."/>
            <person name="Ramirez L."/>
            <person name="Alfaro M."/>
            <person name="Sun H."/>
            <person name="Tritt A."/>
            <person name="Yoshinaga Y."/>
            <person name="Zwiers L.-H."/>
            <person name="Turgeon B."/>
            <person name="Goodwin S."/>
            <person name="Spatafora J."/>
            <person name="Crous P."/>
            <person name="Grigoriev I."/>
        </authorList>
    </citation>
    <scope>NUCLEOTIDE SEQUENCE</scope>
    <source>
        <strain evidence="2">CBS 122367</strain>
    </source>
</reference>
<protein>
    <submittedName>
        <fullName evidence="2">Uncharacterized protein</fullName>
    </submittedName>
</protein>
<evidence type="ECO:0000256" key="1">
    <source>
        <dbReference type="SAM" id="MobiDB-lite"/>
    </source>
</evidence>
<feature type="region of interest" description="Disordered" evidence="1">
    <location>
        <begin position="51"/>
        <end position="113"/>
    </location>
</feature>